<dbReference type="EMBL" id="JAAIWN010000054">
    <property type="protein sequence ID" value="NEY82938.1"/>
    <property type="molecule type" value="Genomic_DNA"/>
</dbReference>
<dbReference type="Proteomes" id="UP000570010">
    <property type="component" value="Unassembled WGS sequence"/>
</dbReference>
<gene>
    <name evidence="5" type="ORF">G4D64_15885</name>
    <name evidence="4" type="ORF">H1Z61_15925</name>
</gene>
<reference evidence="5 6" key="1">
    <citation type="submission" date="2020-02" db="EMBL/GenBank/DDBJ databases">
        <title>Bacillus aquiflavi sp. nov., isolated from yellow water of strong flavor Chinese baijiu in Yibin region of China.</title>
        <authorList>
            <person name="Xie J."/>
        </authorList>
    </citation>
    <scope>NUCLEOTIDE SEQUENCE [LARGE SCALE GENOMIC DNA]</scope>
    <source>
        <strain evidence="5 6">3H-10</strain>
    </source>
</reference>
<dbReference type="InterPro" id="IPR036249">
    <property type="entry name" value="Thioredoxin-like_sf"/>
</dbReference>
<dbReference type="EMBL" id="JACEIO010000052">
    <property type="protein sequence ID" value="MBA4538575.1"/>
    <property type="molecule type" value="Genomic_DNA"/>
</dbReference>
<evidence type="ECO:0000313" key="4">
    <source>
        <dbReference type="EMBL" id="MBA4538575.1"/>
    </source>
</evidence>
<evidence type="ECO:0000313" key="5">
    <source>
        <dbReference type="EMBL" id="NEY82938.1"/>
    </source>
</evidence>
<evidence type="ECO:0000259" key="3">
    <source>
        <dbReference type="PROSITE" id="PS51352"/>
    </source>
</evidence>
<dbReference type="PROSITE" id="PS51352">
    <property type="entry name" value="THIOREDOXIN_2"/>
    <property type="match status" value="1"/>
</dbReference>
<reference evidence="4 7" key="2">
    <citation type="submission" date="2020-07" db="EMBL/GenBank/DDBJ databases">
        <authorList>
            <person name="Feng H."/>
        </authorList>
    </citation>
    <scope>NUCLEOTIDE SEQUENCE [LARGE SCALE GENOMIC DNA]</scope>
    <source>
        <strain evidence="4">S-12</strain>
        <strain evidence="7">s-12</strain>
    </source>
</reference>
<feature type="chain" id="PRO_5033533117" evidence="2">
    <location>
        <begin position="23"/>
        <end position="166"/>
    </location>
</feature>
<dbReference type="CDD" id="cd02966">
    <property type="entry name" value="TlpA_like_family"/>
    <property type="match status" value="1"/>
</dbReference>
<organism evidence="5 6">
    <name type="scientific">Bacillus aquiflavi</name>
    <dbReference type="NCBI Taxonomy" id="2672567"/>
    <lineage>
        <taxon>Bacteria</taxon>
        <taxon>Bacillati</taxon>
        <taxon>Bacillota</taxon>
        <taxon>Bacilli</taxon>
        <taxon>Bacillales</taxon>
        <taxon>Bacillaceae</taxon>
        <taxon>Bacillus</taxon>
    </lineage>
</organism>
<proteinExistence type="predicted"/>
<sequence>MIKKVIAAIILFGLLTTVIVQAMEREPKTGIQIGDKAPDFELKTLTGETVKLSDYKGKKVILNFWATWCPPCRAEMPDMQKFYEKMGTDEVILAVNLDPGADVQGFMTEMGATFPVLLDEEESVMKTYKILSIPTTFFIDSEGVIRQKYTGAMSLQMMKKSMNDLK</sequence>
<dbReference type="InterPro" id="IPR017937">
    <property type="entry name" value="Thioredoxin_CS"/>
</dbReference>
<dbReference type="RefSeq" id="WP_163243335.1">
    <property type="nucleotide sequence ID" value="NZ_CP082780.1"/>
</dbReference>
<dbReference type="Proteomes" id="UP000472971">
    <property type="component" value="Unassembled WGS sequence"/>
</dbReference>
<evidence type="ECO:0000313" key="7">
    <source>
        <dbReference type="Proteomes" id="UP000570010"/>
    </source>
</evidence>
<dbReference type="InterPro" id="IPR013766">
    <property type="entry name" value="Thioredoxin_domain"/>
</dbReference>
<dbReference type="GO" id="GO:0016491">
    <property type="term" value="F:oxidoreductase activity"/>
    <property type="evidence" value="ECO:0007669"/>
    <property type="project" value="InterPro"/>
</dbReference>
<feature type="signal peptide" evidence="2">
    <location>
        <begin position="1"/>
        <end position="22"/>
    </location>
</feature>
<feature type="domain" description="Thioredoxin" evidence="3">
    <location>
        <begin position="31"/>
        <end position="166"/>
    </location>
</feature>
<keyword evidence="1" id="KW-1015">Disulfide bond</keyword>
<dbReference type="Pfam" id="PF00578">
    <property type="entry name" value="AhpC-TSA"/>
    <property type="match status" value="1"/>
</dbReference>
<evidence type="ECO:0000256" key="2">
    <source>
        <dbReference type="SAM" id="SignalP"/>
    </source>
</evidence>
<evidence type="ECO:0000256" key="1">
    <source>
        <dbReference type="ARBA" id="ARBA00023157"/>
    </source>
</evidence>
<dbReference type="PANTHER" id="PTHR42852">
    <property type="entry name" value="THIOL:DISULFIDE INTERCHANGE PROTEIN DSBE"/>
    <property type="match status" value="1"/>
</dbReference>
<dbReference type="PANTHER" id="PTHR42852:SF1">
    <property type="entry name" value="THIOREDOXIN-LIKE PROTEIN YNEN"/>
    <property type="match status" value="1"/>
</dbReference>
<name>A0A6B3W0A7_9BACI</name>
<comment type="caution">
    <text evidence="5">The sequence shown here is derived from an EMBL/GenBank/DDBJ whole genome shotgun (WGS) entry which is preliminary data.</text>
</comment>
<dbReference type="PROSITE" id="PS00194">
    <property type="entry name" value="THIOREDOXIN_1"/>
    <property type="match status" value="1"/>
</dbReference>
<dbReference type="InterPro" id="IPR050553">
    <property type="entry name" value="Thioredoxin_ResA/DsbE_sf"/>
</dbReference>
<dbReference type="SUPFAM" id="SSF52833">
    <property type="entry name" value="Thioredoxin-like"/>
    <property type="match status" value="1"/>
</dbReference>
<accession>A0A6B3W0A7</accession>
<keyword evidence="6" id="KW-1185">Reference proteome</keyword>
<dbReference type="InterPro" id="IPR000866">
    <property type="entry name" value="AhpC/TSA"/>
</dbReference>
<keyword evidence="2" id="KW-0732">Signal</keyword>
<dbReference type="Gene3D" id="3.40.30.10">
    <property type="entry name" value="Glutaredoxin"/>
    <property type="match status" value="1"/>
</dbReference>
<dbReference type="AlphaFoldDB" id="A0A6B3W0A7"/>
<evidence type="ECO:0000313" key="6">
    <source>
        <dbReference type="Proteomes" id="UP000472971"/>
    </source>
</evidence>
<dbReference type="GO" id="GO:0016209">
    <property type="term" value="F:antioxidant activity"/>
    <property type="evidence" value="ECO:0007669"/>
    <property type="project" value="InterPro"/>
</dbReference>
<protein>
    <submittedName>
        <fullName evidence="5">TlpA family protein disulfide reductase</fullName>
    </submittedName>
</protein>